<dbReference type="KEGG" id="dmm:dnm_067790"/>
<accession>A0A975GS51</accession>
<evidence type="ECO:0000313" key="2">
    <source>
        <dbReference type="Proteomes" id="UP000663722"/>
    </source>
</evidence>
<evidence type="ECO:0000313" key="1">
    <source>
        <dbReference type="EMBL" id="QTA90718.1"/>
    </source>
</evidence>
<dbReference type="Proteomes" id="UP000663722">
    <property type="component" value="Chromosome"/>
</dbReference>
<reference evidence="1" key="1">
    <citation type="journal article" date="2021" name="Microb. Physiol.">
        <title>Proteogenomic Insights into the Physiology of Marine, Sulfate-Reducing, Filamentous Desulfonema limicola and Desulfonema magnum.</title>
        <authorList>
            <person name="Schnaars V."/>
            <person name="Wohlbrand L."/>
            <person name="Scheve S."/>
            <person name="Hinrichs C."/>
            <person name="Reinhardt R."/>
            <person name="Rabus R."/>
        </authorList>
    </citation>
    <scope>NUCLEOTIDE SEQUENCE</scope>
    <source>
        <strain evidence="1">4be13</strain>
    </source>
</reference>
<protein>
    <submittedName>
        <fullName evidence="1">Uncharacterized protein</fullName>
    </submittedName>
</protein>
<dbReference type="EMBL" id="CP061800">
    <property type="protein sequence ID" value="QTA90718.1"/>
    <property type="molecule type" value="Genomic_DNA"/>
</dbReference>
<name>A0A975GS51_9BACT</name>
<dbReference type="AlphaFoldDB" id="A0A975GS51"/>
<gene>
    <name evidence="1" type="ORF">dnm_067790</name>
</gene>
<sequence length="53" mass="6232">MIRLRYFHIYFNLLFFIDPLSCHTGRYAVTRGGMPNQTSSHIFCKDSADQKFS</sequence>
<keyword evidence="2" id="KW-1185">Reference proteome</keyword>
<organism evidence="1 2">
    <name type="scientific">Desulfonema magnum</name>
    <dbReference type="NCBI Taxonomy" id="45655"/>
    <lineage>
        <taxon>Bacteria</taxon>
        <taxon>Pseudomonadati</taxon>
        <taxon>Thermodesulfobacteriota</taxon>
        <taxon>Desulfobacteria</taxon>
        <taxon>Desulfobacterales</taxon>
        <taxon>Desulfococcaceae</taxon>
        <taxon>Desulfonema</taxon>
    </lineage>
</organism>
<proteinExistence type="predicted"/>